<keyword evidence="1" id="KW-1133">Transmembrane helix</keyword>
<evidence type="ECO:0000313" key="2">
    <source>
        <dbReference type="EMBL" id="KKL19096.1"/>
    </source>
</evidence>
<sequence length="82" mass="9024">YLSVAEWNRRRAEAKRYAKEQDKLTIEILSKGIADAIDDDIVSAGIPTTKAIAEVSFSPTWRLYAAIGLGIVLVLTLVAYLT</sequence>
<reference evidence="2" key="1">
    <citation type="journal article" date="2015" name="Nature">
        <title>Complex archaea that bridge the gap between prokaryotes and eukaryotes.</title>
        <authorList>
            <person name="Spang A."/>
            <person name="Saw J.H."/>
            <person name="Jorgensen S.L."/>
            <person name="Zaremba-Niedzwiedzka K."/>
            <person name="Martijn J."/>
            <person name="Lind A.E."/>
            <person name="van Eijk R."/>
            <person name="Schleper C."/>
            <person name="Guy L."/>
            <person name="Ettema T.J."/>
        </authorList>
    </citation>
    <scope>NUCLEOTIDE SEQUENCE</scope>
</reference>
<dbReference type="AlphaFoldDB" id="A0A0F9DN28"/>
<feature type="transmembrane region" description="Helical" evidence="1">
    <location>
        <begin position="63"/>
        <end position="81"/>
    </location>
</feature>
<dbReference type="EMBL" id="LAZR01038612">
    <property type="protein sequence ID" value="KKL19096.1"/>
    <property type="molecule type" value="Genomic_DNA"/>
</dbReference>
<accession>A0A0F9DN28</accession>
<comment type="caution">
    <text evidence="2">The sequence shown here is derived from an EMBL/GenBank/DDBJ whole genome shotgun (WGS) entry which is preliminary data.</text>
</comment>
<evidence type="ECO:0000256" key="1">
    <source>
        <dbReference type="SAM" id="Phobius"/>
    </source>
</evidence>
<gene>
    <name evidence="2" type="ORF">LCGC14_2468860</name>
</gene>
<protein>
    <submittedName>
        <fullName evidence="2">Uncharacterized protein</fullName>
    </submittedName>
</protein>
<proteinExistence type="predicted"/>
<feature type="non-terminal residue" evidence="2">
    <location>
        <position position="1"/>
    </location>
</feature>
<name>A0A0F9DN28_9ZZZZ</name>
<keyword evidence="1" id="KW-0472">Membrane</keyword>
<organism evidence="2">
    <name type="scientific">marine sediment metagenome</name>
    <dbReference type="NCBI Taxonomy" id="412755"/>
    <lineage>
        <taxon>unclassified sequences</taxon>
        <taxon>metagenomes</taxon>
        <taxon>ecological metagenomes</taxon>
    </lineage>
</organism>
<keyword evidence="1" id="KW-0812">Transmembrane</keyword>